<dbReference type="Proteomes" id="UP000001304">
    <property type="component" value="Chromosome"/>
</dbReference>
<sequence length="126" mass="15275">MPIYSEDHEAREMAIDIIRTLNDYFSHIDIDRVFFVRTRKSRSRAIARIHSLSTIWRYVLNEKPMYIIEVIDENFSSLDHEDKIKVLIHELLHIPKKFSGGLRPHGRYVNRYIVEKLYRIYSERRL</sequence>
<dbReference type="KEGG" id="iag:Igag_0589"/>
<dbReference type="STRING" id="583356.Igag_0589"/>
<accession>E0SSF1</accession>
<dbReference type="InterPro" id="IPR043998">
    <property type="entry name" value="Put_Metallopep"/>
</dbReference>
<proteinExistence type="predicted"/>
<dbReference type="HOGENOM" id="CLU_136010_0_0_2"/>
<dbReference type="Pfam" id="PF18894">
    <property type="entry name" value="PhageMetallopep"/>
    <property type="match status" value="1"/>
</dbReference>
<keyword evidence="3" id="KW-1185">Reference proteome</keyword>
<dbReference type="BioCyc" id="IAGG583356:GHAH-589-MONOMER"/>
<name>E0SSF1_IGNAA</name>
<gene>
    <name evidence="2" type="ordered locus">Igag_0589</name>
</gene>
<evidence type="ECO:0000313" key="3">
    <source>
        <dbReference type="Proteomes" id="UP000001304"/>
    </source>
</evidence>
<feature type="domain" description="Putative phage metallopeptidase" evidence="1">
    <location>
        <begin position="4"/>
        <end position="112"/>
    </location>
</feature>
<evidence type="ECO:0000259" key="1">
    <source>
        <dbReference type="Pfam" id="PF18894"/>
    </source>
</evidence>
<organism evidence="2 3">
    <name type="scientific">Ignisphaera aggregans (strain DSM 17230 / JCM 13409 / AQ1.S1)</name>
    <dbReference type="NCBI Taxonomy" id="583356"/>
    <lineage>
        <taxon>Archaea</taxon>
        <taxon>Thermoproteota</taxon>
        <taxon>Thermoprotei</taxon>
        <taxon>Desulfurococcales</taxon>
        <taxon>Desulfurococcaceae</taxon>
        <taxon>Ignisphaera</taxon>
    </lineage>
</organism>
<dbReference type="AlphaFoldDB" id="E0SSF1"/>
<protein>
    <recommendedName>
        <fullName evidence="1">Putative phage metallopeptidase domain-containing protein</fullName>
    </recommendedName>
</protein>
<evidence type="ECO:0000313" key="2">
    <source>
        <dbReference type="EMBL" id="ADM27423.1"/>
    </source>
</evidence>
<reference evidence="2 3" key="1">
    <citation type="journal article" date="2010" name="Stand. Genomic Sci.">
        <title>Complete genome sequence of Ignisphaera aggregans type strain (AQ1.S1).</title>
        <authorList>
            <person name="Goker M."/>
            <person name="Held B."/>
            <person name="Lapidus A."/>
            <person name="Nolan M."/>
            <person name="Spring S."/>
            <person name="Yasawong M."/>
            <person name="Lucas S."/>
            <person name="Glavina Del Rio T."/>
            <person name="Tice H."/>
            <person name="Cheng J.F."/>
            <person name="Goodwin L."/>
            <person name="Tapia R."/>
            <person name="Pitluck S."/>
            <person name="Liolios K."/>
            <person name="Ivanova N."/>
            <person name="Mavromatis K."/>
            <person name="Mikhailova N."/>
            <person name="Pati A."/>
            <person name="Chen A."/>
            <person name="Palaniappan K."/>
            <person name="Brambilla E."/>
            <person name="Land M."/>
            <person name="Hauser L."/>
            <person name="Chang Y.J."/>
            <person name="Jeffries C.D."/>
            <person name="Brettin T."/>
            <person name="Detter J.C."/>
            <person name="Han C."/>
            <person name="Rohde M."/>
            <person name="Sikorski J."/>
            <person name="Woyke T."/>
            <person name="Bristow J."/>
            <person name="Eisen J.A."/>
            <person name="Markowitz V."/>
            <person name="Hugenholtz P."/>
            <person name="Kyrpides N.C."/>
            <person name="Klenk H.P."/>
        </authorList>
    </citation>
    <scope>NUCLEOTIDE SEQUENCE [LARGE SCALE GENOMIC DNA]</scope>
    <source>
        <strain evidence="3">DSM 17230 / JCM 13409 / AQ1.S1</strain>
    </source>
</reference>
<dbReference type="EMBL" id="CP002098">
    <property type="protein sequence ID" value="ADM27423.1"/>
    <property type="molecule type" value="Genomic_DNA"/>
</dbReference>